<evidence type="ECO:0000313" key="1">
    <source>
        <dbReference type="EMBL" id="MDT2598806.1"/>
    </source>
</evidence>
<dbReference type="Proteomes" id="UP001252875">
    <property type="component" value="Unassembled WGS sequence"/>
</dbReference>
<protein>
    <submittedName>
        <fullName evidence="1">Alkaline ceramidase</fullName>
    </submittedName>
</protein>
<accession>A0ABU3EVV8</accession>
<name>A0ABU3EVV8_9ENTE</name>
<evidence type="ECO:0000313" key="2">
    <source>
        <dbReference type="Proteomes" id="UP001252875"/>
    </source>
</evidence>
<keyword evidence="2" id="KW-1185">Reference proteome</keyword>
<proteinExistence type="predicted"/>
<comment type="caution">
    <text evidence="1">The sequence shown here is derived from an EMBL/GenBank/DDBJ whole genome shotgun (WGS) entry which is preliminary data.</text>
</comment>
<sequence length="392" mass="43454">MRAGAGRTNLKLSDTIFPIENFRYLHDDLACRVIILEQQESLVFVSLDLTSLQEYAIDAIKTEINRHYTVPLDHIFISVSHTFSAPHTRSIEALERSSEEIKQKNQLFLQIILAAVADAVEKAVATIQRVKVIRHTAETDATINRDVEQEAGYWIGRNPNGFSDRKLPILKFMTENQEILAILYSVDVQSSLVETIDNTAVSSDFIGLASKSIEDHFDCPALFMLGAAADQIPKSASQDFQDLTKQANALGNILIEEIKQEGSETDGSFVLDKLTVTVKGQELPDRKQLKPARDHVFIPSADRRVSIPIVTFGEVAIVMLKPEITSNIGAGIKARSPYKTTIVATMINGGQKYMADEESYQKCTYEAMNSMFASGSAEIVSGKVLAELIKRK</sequence>
<dbReference type="RefSeq" id="WP_311820985.1">
    <property type="nucleotide sequence ID" value="NZ_JARPYF010000001.1"/>
</dbReference>
<dbReference type="EMBL" id="JARPYI010000001">
    <property type="protein sequence ID" value="MDT2598806.1"/>
    <property type="molecule type" value="Genomic_DNA"/>
</dbReference>
<reference evidence="1 2" key="1">
    <citation type="submission" date="2023-03" db="EMBL/GenBank/DDBJ databases">
        <authorList>
            <person name="Shen W."/>
            <person name="Cai J."/>
        </authorList>
    </citation>
    <scope>NUCLEOTIDE SEQUENCE [LARGE SCALE GENOMIC DNA]</scope>
    <source>
        <strain evidence="1 2">D6-4</strain>
    </source>
</reference>
<organism evidence="1 2">
    <name type="scientific">Enterococcus hulanensis</name>
    <dbReference type="NCBI Taxonomy" id="2559929"/>
    <lineage>
        <taxon>Bacteria</taxon>
        <taxon>Bacillati</taxon>
        <taxon>Bacillota</taxon>
        <taxon>Bacilli</taxon>
        <taxon>Lactobacillales</taxon>
        <taxon>Enterococcaceae</taxon>
        <taxon>Enterococcus</taxon>
    </lineage>
</organism>
<gene>
    <name evidence="1" type="ORF">P7D85_03415</name>
</gene>